<sequence>MWKCIKKPRPRIADEVSIVDESVRRLALRARSQRLL</sequence>
<gene>
    <name evidence="1" type="ordered locus">RB13311</name>
</gene>
<dbReference type="InParanoid" id="Q7UHC1"/>
<proteinExistence type="predicted"/>
<dbReference type="KEGG" id="rba:RB13311"/>
<keyword evidence="2" id="KW-1185">Reference proteome</keyword>
<dbReference type="Proteomes" id="UP000001025">
    <property type="component" value="Chromosome"/>
</dbReference>
<dbReference type="EnsemblBacteria" id="CAD78052">
    <property type="protein sequence ID" value="CAD78052"/>
    <property type="gene ID" value="RB13311"/>
</dbReference>
<protein>
    <submittedName>
        <fullName evidence="1">Uncharacterized protein</fullName>
    </submittedName>
</protein>
<name>Q7UHC1_RHOBA</name>
<evidence type="ECO:0000313" key="1">
    <source>
        <dbReference type="EMBL" id="CAD78052.1"/>
    </source>
</evidence>
<dbReference type="HOGENOM" id="CLU_3358133_0_0_0"/>
<evidence type="ECO:0000313" key="2">
    <source>
        <dbReference type="Proteomes" id="UP000001025"/>
    </source>
</evidence>
<dbReference type="AlphaFoldDB" id="Q7UHC1"/>
<organism evidence="1 2">
    <name type="scientific">Rhodopirellula baltica (strain DSM 10527 / NCIMB 13988 / SH1)</name>
    <dbReference type="NCBI Taxonomy" id="243090"/>
    <lineage>
        <taxon>Bacteria</taxon>
        <taxon>Pseudomonadati</taxon>
        <taxon>Planctomycetota</taxon>
        <taxon>Planctomycetia</taxon>
        <taxon>Pirellulales</taxon>
        <taxon>Pirellulaceae</taxon>
        <taxon>Rhodopirellula</taxon>
    </lineage>
</organism>
<reference evidence="1 2" key="1">
    <citation type="journal article" date="2003" name="Proc. Natl. Acad. Sci. U.S.A.">
        <title>Complete genome sequence of the marine planctomycete Pirellula sp. strain 1.</title>
        <authorList>
            <person name="Gloeckner F.O."/>
            <person name="Kube M."/>
            <person name="Bauer M."/>
            <person name="Teeling H."/>
            <person name="Lombardot T."/>
            <person name="Ludwig W."/>
            <person name="Gade D."/>
            <person name="Beck A."/>
            <person name="Borzym K."/>
            <person name="Heitmann K."/>
            <person name="Rabus R."/>
            <person name="Schlesner H."/>
            <person name="Amann R."/>
            <person name="Reinhardt R."/>
        </authorList>
    </citation>
    <scope>NUCLEOTIDE SEQUENCE [LARGE SCALE GENOMIC DNA]</scope>
    <source>
        <strain evidence="2">DSM 10527 / NCIMB 13988 / SH1</strain>
    </source>
</reference>
<accession>Q7UHC1</accession>
<dbReference type="EMBL" id="BX294156">
    <property type="protein sequence ID" value="CAD78052.1"/>
    <property type="molecule type" value="Genomic_DNA"/>
</dbReference>